<organism evidence="2 3">
    <name type="scientific">Cronobacter malonaticus</name>
    <dbReference type="NCBI Taxonomy" id="413503"/>
    <lineage>
        <taxon>Bacteria</taxon>
        <taxon>Pseudomonadati</taxon>
        <taxon>Pseudomonadota</taxon>
        <taxon>Gammaproteobacteria</taxon>
        <taxon>Enterobacterales</taxon>
        <taxon>Enterobacteriaceae</taxon>
        <taxon>Cronobacter</taxon>
    </lineage>
</organism>
<dbReference type="Gene3D" id="3.40.1580.10">
    <property type="entry name" value="SMI1/KNR4-like"/>
    <property type="match status" value="1"/>
</dbReference>
<gene>
    <name evidence="2" type="ORF">C3E80_20865</name>
</gene>
<name>A0A423XQ81_9ENTR</name>
<evidence type="ECO:0000313" key="2">
    <source>
        <dbReference type="EMBL" id="ROW58528.1"/>
    </source>
</evidence>
<evidence type="ECO:0000259" key="1">
    <source>
        <dbReference type="SMART" id="SM00860"/>
    </source>
</evidence>
<dbReference type="SUPFAM" id="SSF160631">
    <property type="entry name" value="SMI1/KNR4-like"/>
    <property type="match status" value="1"/>
</dbReference>
<dbReference type="RefSeq" id="WP_123949105.1">
    <property type="nucleotide sequence ID" value="NZ_PQJL01000034.1"/>
</dbReference>
<dbReference type="InterPro" id="IPR037883">
    <property type="entry name" value="Knr4/Smi1-like_sf"/>
</dbReference>
<dbReference type="Proteomes" id="UP000285793">
    <property type="component" value="Unassembled WGS sequence"/>
</dbReference>
<feature type="domain" description="Knr4/Smi1-like" evidence="1">
    <location>
        <begin position="11"/>
        <end position="153"/>
    </location>
</feature>
<dbReference type="SMART" id="SM00860">
    <property type="entry name" value="SMI1_KNR4"/>
    <property type="match status" value="1"/>
</dbReference>
<dbReference type="EMBL" id="PQJL01000034">
    <property type="protein sequence ID" value="ROW58528.1"/>
    <property type="molecule type" value="Genomic_DNA"/>
</dbReference>
<sequence>MGNKFHNCEVSINNADIERLEAQVAYKFPDSFVNHYLKYNGGVPEKSWWDSEDEFEPIEIAAFKAIKTAASDGNDASSTINGCYNLMISRQVIPNSLIPFGNDWGGNFFCINKNDDSVVFYAVDAFDDELSLEDNHNNLQRKLAPTFEEFITSLRSENELE</sequence>
<accession>A0A423XQ81</accession>
<proteinExistence type="predicted"/>
<dbReference type="AlphaFoldDB" id="A0A423XQ81"/>
<dbReference type="Pfam" id="PF09346">
    <property type="entry name" value="SMI1_KNR4"/>
    <property type="match status" value="1"/>
</dbReference>
<protein>
    <submittedName>
        <fullName evidence="2">SMI1/KNR4 family protein</fullName>
    </submittedName>
</protein>
<reference evidence="2 3" key="1">
    <citation type="journal article" date="2018" name="Front. Microbiol.">
        <title>An Investigation of an Acute Gastroenteritis Outbreak: Cronobacter sakazakii, a Potential Cause of Food-Borne Illness.</title>
        <authorList>
            <person name="Yong W."/>
            <person name="Guo B."/>
            <person name="Shi X."/>
            <person name="Cheng T."/>
            <person name="Chen M."/>
            <person name="Jiang X."/>
            <person name="Ye Y."/>
            <person name="Wang J."/>
            <person name="Xie G."/>
            <person name="Ding J."/>
        </authorList>
    </citation>
    <scope>NUCLEOTIDE SEQUENCE [LARGE SCALE GENOMIC DNA]</scope>
    <source>
        <strain evidence="2 3">S1</strain>
    </source>
</reference>
<dbReference type="InterPro" id="IPR018958">
    <property type="entry name" value="Knr4/Smi1-like_dom"/>
</dbReference>
<comment type="caution">
    <text evidence="2">The sequence shown here is derived from an EMBL/GenBank/DDBJ whole genome shotgun (WGS) entry which is preliminary data.</text>
</comment>
<evidence type="ECO:0000313" key="3">
    <source>
        <dbReference type="Proteomes" id="UP000285793"/>
    </source>
</evidence>